<name>A0A834VNG2_9PLEO</name>
<gene>
    <name evidence="1" type="ORF">PtrM4_119430</name>
</gene>
<reference evidence="1 2" key="1">
    <citation type="journal article" date="2018" name="BMC Genomics">
        <title>Comparative genomics of the wheat fungal pathogen Pyrenophora tritici-repentis reveals chromosomal variations and genome plasticity.</title>
        <authorList>
            <person name="Moolhuijzen P."/>
            <person name="See P.T."/>
            <person name="Hane J.K."/>
            <person name="Shi G."/>
            <person name="Liu Z."/>
            <person name="Oliver R.P."/>
            <person name="Moffat C.S."/>
        </authorList>
    </citation>
    <scope>NUCLEOTIDE SEQUENCE [LARGE SCALE GENOMIC DNA]</scope>
    <source>
        <strain evidence="1">M4</strain>
    </source>
</reference>
<dbReference type="GeneID" id="90957095"/>
<comment type="caution">
    <text evidence="1">The sequence shown here is derived from an EMBL/GenBank/DDBJ whole genome shotgun (WGS) entry which is preliminary data.</text>
</comment>
<dbReference type="Proteomes" id="UP000245464">
    <property type="component" value="Chromosome 6"/>
</dbReference>
<dbReference type="EMBL" id="NQIK02000006">
    <property type="protein sequence ID" value="KAF7569528.1"/>
    <property type="molecule type" value="Genomic_DNA"/>
</dbReference>
<accession>A0A834VNG2</accession>
<organism evidence="1 2">
    <name type="scientific">Pyrenophora tritici-repentis</name>
    <dbReference type="NCBI Taxonomy" id="45151"/>
    <lineage>
        <taxon>Eukaryota</taxon>
        <taxon>Fungi</taxon>
        <taxon>Dikarya</taxon>
        <taxon>Ascomycota</taxon>
        <taxon>Pezizomycotina</taxon>
        <taxon>Dothideomycetes</taxon>
        <taxon>Pleosporomycetidae</taxon>
        <taxon>Pleosporales</taxon>
        <taxon>Pleosporineae</taxon>
        <taxon>Pleosporaceae</taxon>
        <taxon>Pyrenophora</taxon>
    </lineage>
</organism>
<evidence type="ECO:0000313" key="1">
    <source>
        <dbReference type="EMBL" id="KAF7569528.1"/>
    </source>
</evidence>
<dbReference type="InterPro" id="IPR053187">
    <property type="entry name" value="Notoamide_regulator"/>
</dbReference>
<evidence type="ECO:0000313" key="2">
    <source>
        <dbReference type="Proteomes" id="UP000245464"/>
    </source>
</evidence>
<dbReference type="RefSeq" id="XP_065961552.1">
    <property type="nucleotide sequence ID" value="XM_066108367.1"/>
</dbReference>
<protein>
    <submittedName>
        <fullName evidence="1">Uncharacterized protein</fullName>
    </submittedName>
</protein>
<dbReference type="PANTHER" id="PTHR47256">
    <property type="entry name" value="ZN(II)2CYS6 TRANSCRIPTION FACTOR (EUROFUNG)-RELATED"/>
    <property type="match status" value="1"/>
</dbReference>
<dbReference type="AlphaFoldDB" id="A0A834VNG2"/>
<dbReference type="PANTHER" id="PTHR47256:SF1">
    <property type="entry name" value="ZN(II)2CYS6 TRANSCRIPTION FACTOR (EUROFUNG)"/>
    <property type="match status" value="1"/>
</dbReference>
<proteinExistence type="predicted"/>
<dbReference type="KEGG" id="ptrr:90957095"/>
<sequence>MLQNMPGKDAADIFNRIRTGANAEAIVQIVQEGSLIMELSNVPEASSRFHFPYIDSIPPRLRESIYFQSRIYEAIDAYSQGNRSPEHPSVLRQSNYAKPILAAKTIESSLDVARISSWTNVCSNDHLLGLLLDGYLVHQYPKHLFFHKVYFLEDMVSKGSEFCSPLLMNAILAKACVSQFSNICKSYQILGPGQFGVSLPG</sequence>